<sequence length="332" mass="37501">MMKADASLLWNALRGIICVYKPAEVSVRSLRSKLIHKLCKDLSELDVKLRVPALSSDSCSNSSLIPDSTDHSIQQQQSVTSLMLRDVETSLTFDTGNVDLSHHPLVVGPRYLDEDLAVSWSNYLGWNTSGVLIFGLRAGTQFAKYIRENRLTRAYRIKGVFGKATDNGLKSGKVVERSTWRFIKEHHFQKILSAMQSSHQIKMYEMCGVDMQSQLAYELALKGPIRPANSKIPIIYGLKLIDYEGPSFTLEIQCINENEQYLINLVHEIGTQLHSTAHTTALKCIRHCCFNLDHALLQKHWNLENIVNNMDMCNGLLSENEKVLRQNNIALG</sequence>
<reference evidence="3" key="2">
    <citation type="submission" date="2025-05" db="UniProtKB">
        <authorList>
            <consortium name="EnsemblMetazoa"/>
        </authorList>
    </citation>
    <scope>IDENTIFICATION</scope>
</reference>
<dbReference type="InParanoid" id="A0A6P7F5H4"/>
<dbReference type="EnsemblMetazoa" id="XM_028273207.2">
    <property type="protein sequence ID" value="XP_028129008.1"/>
    <property type="gene ID" value="LOC114325207"/>
</dbReference>
<dbReference type="InterPro" id="IPR039048">
    <property type="entry name" value="Trub2"/>
</dbReference>
<dbReference type="PANTHER" id="PTHR13195:SF0">
    <property type="entry name" value="PSEUDOURIDYLATE SYNTHASE TRUB2, MITOCHONDRIAL"/>
    <property type="match status" value="1"/>
</dbReference>
<dbReference type="Pfam" id="PF01509">
    <property type="entry name" value="TruB_N"/>
    <property type="match status" value="1"/>
</dbReference>
<evidence type="ECO:0000259" key="2">
    <source>
        <dbReference type="Pfam" id="PF01509"/>
    </source>
</evidence>
<dbReference type="GO" id="GO:0009982">
    <property type="term" value="F:pseudouridine synthase activity"/>
    <property type="evidence" value="ECO:0007669"/>
    <property type="project" value="InterPro"/>
</dbReference>
<dbReference type="Gene3D" id="3.30.2350.10">
    <property type="entry name" value="Pseudouridine synthase"/>
    <property type="match status" value="1"/>
</dbReference>
<dbReference type="RefSeq" id="XP_028129008.1">
    <property type="nucleotide sequence ID" value="XM_028273207.1"/>
</dbReference>
<evidence type="ECO:0000313" key="3">
    <source>
        <dbReference type="EnsemblMetazoa" id="XP_028129008.1"/>
    </source>
</evidence>
<name>A0A6P7F5H4_DIAVI</name>
<dbReference type="SUPFAM" id="SSF55120">
    <property type="entry name" value="Pseudouridine synthase"/>
    <property type="match status" value="1"/>
</dbReference>
<evidence type="ECO:0000256" key="1">
    <source>
        <dbReference type="ARBA" id="ARBA00008999"/>
    </source>
</evidence>
<protein>
    <submittedName>
        <fullName evidence="5">Mitochondrial mRNA pseudouridine synthase Trub2</fullName>
    </submittedName>
</protein>
<proteinExistence type="inferred from homology"/>
<dbReference type="GO" id="GO:0006396">
    <property type="term" value="P:RNA processing"/>
    <property type="evidence" value="ECO:0007669"/>
    <property type="project" value="InterPro"/>
</dbReference>
<evidence type="ECO:0000313" key="5">
    <source>
        <dbReference type="RefSeq" id="XP_028129008.1"/>
    </source>
</evidence>
<dbReference type="GeneID" id="114325207"/>
<dbReference type="PANTHER" id="PTHR13195">
    <property type="entry name" value="PSEUDOURIDINE SYNTHASE-RELATED"/>
    <property type="match status" value="1"/>
</dbReference>
<comment type="similarity">
    <text evidence="1">Belongs to the pseudouridine synthase TruB family.</text>
</comment>
<dbReference type="FunCoup" id="A0A6P7F5H4">
    <property type="interactions" value="689"/>
</dbReference>
<accession>A0A6P7F5H4</accession>
<evidence type="ECO:0000313" key="4">
    <source>
        <dbReference type="Proteomes" id="UP001652700"/>
    </source>
</evidence>
<dbReference type="GO" id="GO:0001522">
    <property type="term" value="P:pseudouridine synthesis"/>
    <property type="evidence" value="ECO:0007669"/>
    <property type="project" value="InterPro"/>
</dbReference>
<reference evidence="5" key="1">
    <citation type="submission" date="2025-04" db="UniProtKB">
        <authorList>
            <consortium name="RefSeq"/>
        </authorList>
    </citation>
    <scope>IDENTIFICATION</scope>
    <source>
        <tissue evidence="5">Whole insect</tissue>
    </source>
</reference>
<keyword evidence="4" id="KW-1185">Reference proteome</keyword>
<dbReference type="Proteomes" id="UP001652700">
    <property type="component" value="Unplaced"/>
</dbReference>
<dbReference type="InterPro" id="IPR020103">
    <property type="entry name" value="PsdUridine_synth_cat_dom_sf"/>
</dbReference>
<organism evidence="5">
    <name type="scientific">Diabrotica virgifera virgifera</name>
    <name type="common">western corn rootworm</name>
    <dbReference type="NCBI Taxonomy" id="50390"/>
    <lineage>
        <taxon>Eukaryota</taxon>
        <taxon>Metazoa</taxon>
        <taxon>Ecdysozoa</taxon>
        <taxon>Arthropoda</taxon>
        <taxon>Hexapoda</taxon>
        <taxon>Insecta</taxon>
        <taxon>Pterygota</taxon>
        <taxon>Neoptera</taxon>
        <taxon>Endopterygota</taxon>
        <taxon>Coleoptera</taxon>
        <taxon>Polyphaga</taxon>
        <taxon>Cucujiformia</taxon>
        <taxon>Chrysomeloidea</taxon>
        <taxon>Chrysomelidae</taxon>
        <taxon>Galerucinae</taxon>
        <taxon>Diabroticina</taxon>
        <taxon>Diabroticites</taxon>
        <taxon>Diabrotica</taxon>
    </lineage>
</organism>
<gene>
    <name evidence="5" type="primary">LOC114325207</name>
</gene>
<dbReference type="AlphaFoldDB" id="A0A6P7F5H4"/>
<dbReference type="GO" id="GO:0003723">
    <property type="term" value="F:RNA binding"/>
    <property type="evidence" value="ECO:0007669"/>
    <property type="project" value="InterPro"/>
</dbReference>
<dbReference type="KEGG" id="dvv:114325207"/>
<dbReference type="InterPro" id="IPR002501">
    <property type="entry name" value="PsdUridine_synth_N"/>
</dbReference>
<feature type="domain" description="Pseudouridine synthase II N-terminal" evidence="2">
    <location>
        <begin position="127"/>
        <end position="255"/>
    </location>
</feature>
<dbReference type="OrthoDB" id="9995526at2759"/>